<keyword evidence="2" id="KW-1185">Reference proteome</keyword>
<comment type="caution">
    <text evidence="1">The sequence shown here is derived from an EMBL/GenBank/DDBJ whole genome shotgun (WGS) entry which is preliminary data.</text>
</comment>
<proteinExistence type="predicted"/>
<dbReference type="RefSeq" id="WP_311328288.1">
    <property type="nucleotide sequence ID" value="NZ_CAUOUD010000006.1"/>
</dbReference>
<dbReference type="EMBL" id="JAYKBV010000001">
    <property type="protein sequence ID" value="MEB3039228.1"/>
    <property type="molecule type" value="Genomic_DNA"/>
</dbReference>
<accession>A0ABU5Y5N2</accession>
<evidence type="ECO:0008006" key="3">
    <source>
        <dbReference type="Google" id="ProtNLM"/>
    </source>
</evidence>
<reference evidence="1 2" key="1">
    <citation type="submission" date="2023-12" db="EMBL/GenBank/DDBJ databases">
        <title>Genomic sequences of Capnocytophaga and Parvimonas strains.</title>
        <authorList>
            <person name="Watt R.M."/>
            <person name="Wang M."/>
            <person name="Yang T."/>
            <person name="Tong W.M."/>
        </authorList>
    </citation>
    <scope>NUCLEOTIDE SEQUENCE [LARGE SCALE GENOMIC DNA]</scope>
    <source>
        <strain evidence="1 2">CCUG 13156</strain>
    </source>
</reference>
<name>A0ABU5Y5N2_9FLAO</name>
<evidence type="ECO:0000313" key="2">
    <source>
        <dbReference type="Proteomes" id="UP001324270"/>
    </source>
</evidence>
<organism evidence="1 2">
    <name type="scientific">Capnocytophaga gingivalis</name>
    <dbReference type="NCBI Taxonomy" id="1017"/>
    <lineage>
        <taxon>Bacteria</taxon>
        <taxon>Pseudomonadati</taxon>
        <taxon>Bacteroidota</taxon>
        <taxon>Flavobacteriia</taxon>
        <taxon>Flavobacteriales</taxon>
        <taxon>Flavobacteriaceae</taxon>
        <taxon>Capnocytophaga</taxon>
    </lineage>
</organism>
<evidence type="ECO:0000313" key="1">
    <source>
        <dbReference type="EMBL" id="MEB3039228.1"/>
    </source>
</evidence>
<sequence>MKKEILISSDGNYDNLVAEIYIDGKYIALVSYDEDDNFFVETPTMNRSNEEIITHKVEYNTFIELLEEAKNSLK</sequence>
<gene>
    <name evidence="1" type="ORF">VJJ49_00765</name>
</gene>
<dbReference type="Proteomes" id="UP001324270">
    <property type="component" value="Unassembled WGS sequence"/>
</dbReference>
<protein>
    <recommendedName>
        <fullName evidence="3">Phage protein</fullName>
    </recommendedName>
</protein>